<dbReference type="PROSITE" id="PS50294">
    <property type="entry name" value="WD_REPEATS_REGION"/>
    <property type="match status" value="2"/>
</dbReference>
<keyword evidence="1 5" id="KW-0853">WD repeat</keyword>
<dbReference type="SUPFAM" id="SSF50978">
    <property type="entry name" value="WD40 repeat-like"/>
    <property type="match status" value="1"/>
</dbReference>
<dbReference type="InterPro" id="IPR036322">
    <property type="entry name" value="WD40_repeat_dom_sf"/>
</dbReference>
<dbReference type="InterPro" id="IPR042238">
    <property type="entry name" value="Rad28/ERCC8/Ckn1/ATCSA-1"/>
</dbReference>
<dbReference type="PRINTS" id="PR00320">
    <property type="entry name" value="GPROTEINBRPT"/>
</dbReference>
<dbReference type="InterPro" id="IPR019775">
    <property type="entry name" value="WD40_repeat_CS"/>
</dbReference>
<organism evidence="6 7">
    <name type="scientific">Cordylochernes scorpioides</name>
    <dbReference type="NCBI Taxonomy" id="51811"/>
    <lineage>
        <taxon>Eukaryota</taxon>
        <taxon>Metazoa</taxon>
        <taxon>Ecdysozoa</taxon>
        <taxon>Arthropoda</taxon>
        <taxon>Chelicerata</taxon>
        <taxon>Arachnida</taxon>
        <taxon>Pseudoscorpiones</taxon>
        <taxon>Cheliferoidea</taxon>
        <taxon>Chernetidae</taxon>
        <taxon>Cordylochernes</taxon>
    </lineage>
</organism>
<dbReference type="InterPro" id="IPR015943">
    <property type="entry name" value="WD40/YVTN_repeat-like_dom_sf"/>
</dbReference>
<dbReference type="Gene3D" id="2.130.10.10">
    <property type="entry name" value="YVTN repeat-like/Quinoprotein amine dehydrogenase"/>
    <property type="match status" value="2"/>
</dbReference>
<protein>
    <submittedName>
        <fullName evidence="6">ERCC8</fullName>
    </submittedName>
</protein>
<dbReference type="PANTHER" id="PTHR46202">
    <property type="entry name" value="DNA EXCISION REPAIR PROTEIN ERCC-8"/>
    <property type="match status" value="1"/>
</dbReference>
<feature type="repeat" description="WD" evidence="5">
    <location>
        <begin position="113"/>
        <end position="155"/>
    </location>
</feature>
<evidence type="ECO:0000313" key="6">
    <source>
        <dbReference type="EMBL" id="UYV67380.1"/>
    </source>
</evidence>
<evidence type="ECO:0000313" key="7">
    <source>
        <dbReference type="Proteomes" id="UP001235939"/>
    </source>
</evidence>
<dbReference type="PANTHER" id="PTHR46202:SF1">
    <property type="entry name" value="DNA EXCISION REPAIR PROTEIN ERCC-8"/>
    <property type="match status" value="1"/>
</dbReference>
<keyword evidence="3" id="KW-0227">DNA damage</keyword>
<gene>
    <name evidence="6" type="ORF">LAZ67_5000417</name>
</gene>
<evidence type="ECO:0000256" key="2">
    <source>
        <dbReference type="ARBA" id="ARBA00022737"/>
    </source>
</evidence>
<feature type="repeat" description="WD" evidence="5">
    <location>
        <begin position="308"/>
        <end position="349"/>
    </location>
</feature>
<name>A0ABY6KJN9_9ARAC</name>
<proteinExistence type="predicted"/>
<dbReference type="PROSITE" id="PS00678">
    <property type="entry name" value="WD_REPEATS_1"/>
    <property type="match status" value="1"/>
</dbReference>
<evidence type="ECO:0000256" key="1">
    <source>
        <dbReference type="ARBA" id="ARBA00022574"/>
    </source>
</evidence>
<dbReference type="SMART" id="SM00320">
    <property type="entry name" value="WD40"/>
    <property type="match status" value="5"/>
</dbReference>
<dbReference type="InterPro" id="IPR020472">
    <property type="entry name" value="WD40_PAC1"/>
</dbReference>
<reference evidence="6 7" key="1">
    <citation type="submission" date="2022-01" db="EMBL/GenBank/DDBJ databases">
        <title>A chromosomal length assembly of Cordylochernes scorpioides.</title>
        <authorList>
            <person name="Zeh D."/>
            <person name="Zeh J."/>
        </authorList>
    </citation>
    <scope>NUCLEOTIDE SEQUENCE [LARGE SCALE GENOMIC DNA]</scope>
    <source>
        <strain evidence="6">IN4F17</strain>
        <tissue evidence="6">Whole Body</tissue>
    </source>
</reference>
<evidence type="ECO:0000256" key="3">
    <source>
        <dbReference type="ARBA" id="ARBA00022763"/>
    </source>
</evidence>
<evidence type="ECO:0000256" key="5">
    <source>
        <dbReference type="PROSITE-ProRule" id="PRU00221"/>
    </source>
</evidence>
<dbReference type="Pfam" id="PF00400">
    <property type="entry name" value="WD40"/>
    <property type="match status" value="4"/>
</dbReference>
<sequence length="476" mass="53197">MEYKCCSSCILRLGALTGHWMLSLLHQVQTGLIPARSLVVAESSKRILSLELSSSRHLEKCHNASINTLDIDQVEGRYLLSGAFDGGMYIHDLYNTSGEPSYTMKCVAKFDGSSSHRYSVASVQWYPPDTGLFTSSSMDKQLRVWDTNLQRCVEQFIFPYHVNAHHVSSQNSSLIAAIEDGISDMSEVEVGESYPLHIATFNSKYPPIRRILIKNILVIKARHLRNFALSYSTTALVDLRVGCTTHELQGHNKGKVRVVKWSPYASNLLATGGTDHRLLLWDVRSAKTYLKSLDMYNEGQTKSKKASATAHFGTISSLCFTPDGLYLISWGNDNYLRLWDVANGRNTMVNYGVLFNSNALRSIQIDVSYDTKPAMVFVPKKSTVVCLDLFNGWELGSLSGHFTSVNCCALRQGYQELYTGGSDRNLLLWTPDTAQEAAYEESGQKPPPTNTSKYLNKITGSMLERPCIMDQWSDSD</sequence>
<dbReference type="Proteomes" id="UP001235939">
    <property type="component" value="Chromosome 05"/>
</dbReference>
<accession>A0ABY6KJN9</accession>
<feature type="repeat" description="WD" evidence="5">
    <location>
        <begin position="249"/>
        <end position="291"/>
    </location>
</feature>
<dbReference type="EMBL" id="CP092867">
    <property type="protein sequence ID" value="UYV67380.1"/>
    <property type="molecule type" value="Genomic_DNA"/>
</dbReference>
<feature type="repeat" description="WD" evidence="5">
    <location>
        <begin position="398"/>
        <end position="439"/>
    </location>
</feature>
<keyword evidence="4" id="KW-0234">DNA repair</keyword>
<evidence type="ECO:0000256" key="4">
    <source>
        <dbReference type="ARBA" id="ARBA00023204"/>
    </source>
</evidence>
<dbReference type="PROSITE" id="PS50082">
    <property type="entry name" value="WD_REPEATS_2"/>
    <property type="match status" value="4"/>
</dbReference>
<dbReference type="InterPro" id="IPR001680">
    <property type="entry name" value="WD40_rpt"/>
</dbReference>
<keyword evidence="7" id="KW-1185">Reference proteome</keyword>
<keyword evidence="2" id="KW-0677">Repeat</keyword>